<evidence type="ECO:0000256" key="1">
    <source>
        <dbReference type="SAM" id="MobiDB-lite"/>
    </source>
</evidence>
<evidence type="ECO:0000313" key="2">
    <source>
        <dbReference type="EMBL" id="CCA19768.1"/>
    </source>
</evidence>
<reference evidence="2" key="2">
    <citation type="submission" date="2011-02" db="EMBL/GenBank/DDBJ databases">
        <authorList>
            <person name="MacLean D."/>
        </authorList>
    </citation>
    <scope>NUCLEOTIDE SEQUENCE</scope>
</reference>
<protein>
    <submittedName>
        <fullName evidence="2">AlNc14C78G5184 protein</fullName>
    </submittedName>
</protein>
<name>F0WEY6_9STRA</name>
<proteinExistence type="predicted"/>
<accession>F0WEY6</accession>
<feature type="region of interest" description="Disordered" evidence="1">
    <location>
        <begin position="1"/>
        <end position="31"/>
    </location>
</feature>
<sequence length="117" mass="13488">MTTNSDDYVQETHSSADERRSSGSELDDQESNADDFFLRRTYTCKADVVVAYSDYNAKAGQSYLVKSSDYRRFRVACANKQCEFVVSFAFGREFRPPTEFRRHTCHPTKVDHVSYDA</sequence>
<dbReference type="EMBL" id="FR824123">
    <property type="protein sequence ID" value="CCA19768.1"/>
    <property type="molecule type" value="Genomic_DNA"/>
</dbReference>
<dbReference type="AlphaFoldDB" id="F0WEY6"/>
<gene>
    <name evidence="2" type="primary">AlNc14C78G5184</name>
    <name evidence="2" type="ORF">ALNC14_059110</name>
</gene>
<organism evidence="2">
    <name type="scientific">Albugo laibachii Nc14</name>
    <dbReference type="NCBI Taxonomy" id="890382"/>
    <lineage>
        <taxon>Eukaryota</taxon>
        <taxon>Sar</taxon>
        <taxon>Stramenopiles</taxon>
        <taxon>Oomycota</taxon>
        <taxon>Peronosporomycetes</taxon>
        <taxon>Albuginales</taxon>
        <taxon>Albuginaceae</taxon>
        <taxon>Albugo</taxon>
    </lineage>
</organism>
<feature type="compositionally biased region" description="Polar residues" evidence="1">
    <location>
        <begin position="1"/>
        <end position="13"/>
    </location>
</feature>
<dbReference type="HOGENOM" id="CLU_137081_0_0_1"/>
<reference evidence="2" key="1">
    <citation type="journal article" date="2011" name="PLoS Biol.">
        <title>Gene gain and loss during evolution of obligate parasitism in the white rust pathogen of Arabidopsis thaliana.</title>
        <authorList>
            <person name="Kemen E."/>
            <person name="Gardiner A."/>
            <person name="Schultz-Larsen T."/>
            <person name="Kemen A.C."/>
            <person name="Balmuth A.L."/>
            <person name="Robert-Seilaniantz A."/>
            <person name="Bailey K."/>
            <person name="Holub E."/>
            <person name="Studholme D.J."/>
            <person name="Maclean D."/>
            <person name="Jones J.D."/>
        </authorList>
    </citation>
    <scope>NUCLEOTIDE SEQUENCE</scope>
</reference>